<proteinExistence type="predicted"/>
<gene>
    <name evidence="1" type="ORF">WN51_13098</name>
</gene>
<accession>A0A0N0BGJ9</accession>
<organism evidence="1 2">
    <name type="scientific">Melipona quadrifasciata</name>
    <dbReference type="NCBI Taxonomy" id="166423"/>
    <lineage>
        <taxon>Eukaryota</taxon>
        <taxon>Metazoa</taxon>
        <taxon>Ecdysozoa</taxon>
        <taxon>Arthropoda</taxon>
        <taxon>Hexapoda</taxon>
        <taxon>Insecta</taxon>
        <taxon>Pterygota</taxon>
        <taxon>Neoptera</taxon>
        <taxon>Endopterygota</taxon>
        <taxon>Hymenoptera</taxon>
        <taxon>Apocrita</taxon>
        <taxon>Aculeata</taxon>
        <taxon>Apoidea</taxon>
        <taxon>Anthophila</taxon>
        <taxon>Apidae</taxon>
        <taxon>Melipona</taxon>
    </lineage>
</organism>
<name>A0A0N0BGJ9_9HYME</name>
<dbReference type="Proteomes" id="UP000053105">
    <property type="component" value="Unassembled WGS sequence"/>
</dbReference>
<protein>
    <submittedName>
        <fullName evidence="1">Uncharacterized protein</fullName>
    </submittedName>
</protein>
<dbReference type="EMBL" id="KQ435783">
    <property type="protein sequence ID" value="KOX74664.1"/>
    <property type="molecule type" value="Genomic_DNA"/>
</dbReference>
<evidence type="ECO:0000313" key="1">
    <source>
        <dbReference type="EMBL" id="KOX74664.1"/>
    </source>
</evidence>
<dbReference type="AlphaFoldDB" id="A0A0N0BGJ9"/>
<keyword evidence="2" id="KW-1185">Reference proteome</keyword>
<reference evidence="1 2" key="1">
    <citation type="submission" date="2015-07" db="EMBL/GenBank/DDBJ databases">
        <title>The genome of Melipona quadrifasciata.</title>
        <authorList>
            <person name="Pan H."/>
            <person name="Kapheim K."/>
        </authorList>
    </citation>
    <scope>NUCLEOTIDE SEQUENCE [LARGE SCALE GENOMIC DNA]</scope>
    <source>
        <strain evidence="1">0111107301</strain>
        <tissue evidence="1">Whole body</tissue>
    </source>
</reference>
<sequence length="50" mass="6077">MTHHNRNKIKLMKDSSKTVALTIAPKLVETWRSWRKHQKNLYRLILFESQ</sequence>
<evidence type="ECO:0000313" key="2">
    <source>
        <dbReference type="Proteomes" id="UP000053105"/>
    </source>
</evidence>